<protein>
    <submittedName>
        <fullName evidence="2">Uncharacterized protein</fullName>
    </submittedName>
</protein>
<dbReference type="KEGG" id="hhy:Halhy_1802"/>
<keyword evidence="1" id="KW-0812">Transmembrane</keyword>
<sequence>MKNASIWILLVIYLTASCTGLLPVLKDAIAHVFWHHHHIEHVHHGDEGHTHVAEEIVQQLRSDYGDTDAFSAIPDSKFSLSTHIGSAILILTSHPSIYGQLVSLPTFRFNLPGGVGLAVFLPPEQA</sequence>
<reference evidence="2 3" key="1">
    <citation type="journal article" date="2011" name="Stand. Genomic Sci.">
        <title>Complete genome sequence of Haliscomenobacter hydrossis type strain (O).</title>
        <authorList>
            <consortium name="US DOE Joint Genome Institute (JGI-PGF)"/>
            <person name="Daligault H."/>
            <person name="Lapidus A."/>
            <person name="Zeytun A."/>
            <person name="Nolan M."/>
            <person name="Lucas S."/>
            <person name="Del Rio T.G."/>
            <person name="Tice H."/>
            <person name="Cheng J.F."/>
            <person name="Tapia R."/>
            <person name="Han C."/>
            <person name="Goodwin L."/>
            <person name="Pitluck S."/>
            <person name="Liolios K."/>
            <person name="Pagani I."/>
            <person name="Ivanova N."/>
            <person name="Huntemann M."/>
            <person name="Mavromatis K."/>
            <person name="Mikhailova N."/>
            <person name="Pati A."/>
            <person name="Chen A."/>
            <person name="Palaniappan K."/>
            <person name="Land M."/>
            <person name="Hauser L."/>
            <person name="Brambilla E.M."/>
            <person name="Rohde M."/>
            <person name="Verbarg S."/>
            <person name="Goker M."/>
            <person name="Bristow J."/>
            <person name="Eisen J.A."/>
            <person name="Markowitz V."/>
            <person name="Hugenholtz P."/>
            <person name="Kyrpides N.C."/>
            <person name="Klenk H.P."/>
            <person name="Woyke T."/>
        </authorList>
    </citation>
    <scope>NUCLEOTIDE SEQUENCE [LARGE SCALE GENOMIC DNA]</scope>
    <source>
        <strain evidence="3">ATCC 27775 / DSM 1100 / LMG 10767 / O</strain>
    </source>
</reference>
<gene>
    <name evidence="2" type="ordered locus">Halhy_1802</name>
</gene>
<accession>F4L3X1</accession>
<feature type="transmembrane region" description="Helical" evidence="1">
    <location>
        <begin position="6"/>
        <end position="25"/>
    </location>
</feature>
<reference key="2">
    <citation type="submission" date="2011-04" db="EMBL/GenBank/DDBJ databases">
        <title>Complete sequence of chromosome of Haliscomenobacter hydrossis DSM 1100.</title>
        <authorList>
            <consortium name="US DOE Joint Genome Institute (JGI-PGF)"/>
            <person name="Lucas S."/>
            <person name="Han J."/>
            <person name="Lapidus A."/>
            <person name="Bruce D."/>
            <person name="Goodwin L."/>
            <person name="Pitluck S."/>
            <person name="Peters L."/>
            <person name="Kyrpides N."/>
            <person name="Mavromatis K."/>
            <person name="Ivanova N."/>
            <person name="Ovchinnikova G."/>
            <person name="Pagani I."/>
            <person name="Daligault H."/>
            <person name="Detter J.C."/>
            <person name="Han C."/>
            <person name="Land M."/>
            <person name="Hauser L."/>
            <person name="Markowitz V."/>
            <person name="Cheng J.-F."/>
            <person name="Hugenholtz P."/>
            <person name="Woyke T."/>
            <person name="Wu D."/>
            <person name="Verbarg S."/>
            <person name="Frueling A."/>
            <person name="Brambilla E."/>
            <person name="Klenk H.-P."/>
            <person name="Eisen J.A."/>
        </authorList>
    </citation>
    <scope>NUCLEOTIDE SEQUENCE</scope>
    <source>
        <strain>DSM 1100</strain>
    </source>
</reference>
<evidence type="ECO:0000313" key="3">
    <source>
        <dbReference type="Proteomes" id="UP000008461"/>
    </source>
</evidence>
<evidence type="ECO:0000256" key="1">
    <source>
        <dbReference type="SAM" id="Phobius"/>
    </source>
</evidence>
<keyword evidence="1" id="KW-0472">Membrane</keyword>
<dbReference type="Proteomes" id="UP000008461">
    <property type="component" value="Chromosome"/>
</dbReference>
<dbReference type="RefSeq" id="WP_013764241.1">
    <property type="nucleotide sequence ID" value="NC_015510.1"/>
</dbReference>
<dbReference type="PROSITE" id="PS51257">
    <property type="entry name" value="PROKAR_LIPOPROTEIN"/>
    <property type="match status" value="1"/>
</dbReference>
<name>F4L3X1_HALH1</name>
<evidence type="ECO:0000313" key="2">
    <source>
        <dbReference type="EMBL" id="AEE49688.1"/>
    </source>
</evidence>
<organism evidence="2 3">
    <name type="scientific">Haliscomenobacter hydrossis (strain ATCC 27775 / DSM 1100 / LMG 10767 / O)</name>
    <dbReference type="NCBI Taxonomy" id="760192"/>
    <lineage>
        <taxon>Bacteria</taxon>
        <taxon>Pseudomonadati</taxon>
        <taxon>Bacteroidota</taxon>
        <taxon>Saprospiria</taxon>
        <taxon>Saprospirales</taxon>
        <taxon>Haliscomenobacteraceae</taxon>
        <taxon>Haliscomenobacter</taxon>
    </lineage>
</organism>
<dbReference type="EMBL" id="CP002691">
    <property type="protein sequence ID" value="AEE49688.1"/>
    <property type="molecule type" value="Genomic_DNA"/>
</dbReference>
<proteinExistence type="predicted"/>
<keyword evidence="1" id="KW-1133">Transmembrane helix</keyword>
<dbReference type="AlphaFoldDB" id="F4L3X1"/>
<keyword evidence="3" id="KW-1185">Reference proteome</keyword>
<dbReference type="STRING" id="760192.Halhy_1802"/>
<dbReference type="HOGENOM" id="CLU_1978423_0_0_10"/>